<evidence type="ECO:0000313" key="1">
    <source>
        <dbReference type="EMBL" id="BCV45194.1"/>
    </source>
</evidence>
<reference evidence="1" key="2">
    <citation type="submission" date="2021-05" db="EMBL/GenBank/DDBJ databases">
        <title>Molecular characterization for Shewanella algae harboring chromosomal blaOXA-55-like strains isolated from clinical and environment sample.</title>
        <authorList>
            <person name="Ohama Y."/>
            <person name="Aoki K."/>
            <person name="Harada S."/>
            <person name="Moriya K."/>
            <person name="Ishii Y."/>
            <person name="Tateda K."/>
        </authorList>
    </citation>
    <scope>NUCLEOTIDE SEQUENCE</scope>
    <source>
        <strain evidence="1">TUM17379</strain>
    </source>
</reference>
<dbReference type="EMBL" id="UGYO01000002">
    <property type="protein sequence ID" value="SUJ06005.1"/>
    <property type="molecule type" value="Genomic_DNA"/>
</dbReference>
<reference evidence="2 3" key="1">
    <citation type="submission" date="2018-06" db="EMBL/GenBank/DDBJ databases">
        <authorList>
            <consortium name="Pathogen Informatics"/>
            <person name="Doyle S."/>
        </authorList>
    </citation>
    <scope>NUCLEOTIDE SEQUENCE [LARGE SCALE GENOMIC DNA]</scope>
    <source>
        <strain evidence="2 3">NCTC10738</strain>
    </source>
</reference>
<evidence type="ECO:0000313" key="3">
    <source>
        <dbReference type="Proteomes" id="UP000254069"/>
    </source>
</evidence>
<gene>
    <name evidence="2" type="ORF">NCTC10738_03850</name>
    <name evidence="1" type="ORF">TUM17379_22120</name>
</gene>
<dbReference type="AlphaFoldDB" id="A0A380BRN9"/>
<organism evidence="2 3">
    <name type="scientific">Shewanella algae</name>
    <dbReference type="NCBI Taxonomy" id="38313"/>
    <lineage>
        <taxon>Bacteria</taxon>
        <taxon>Pseudomonadati</taxon>
        <taxon>Pseudomonadota</taxon>
        <taxon>Gammaproteobacteria</taxon>
        <taxon>Alteromonadales</taxon>
        <taxon>Shewanellaceae</taxon>
        <taxon>Shewanella</taxon>
    </lineage>
</organism>
<evidence type="ECO:0000313" key="2">
    <source>
        <dbReference type="EMBL" id="SUJ06005.1"/>
    </source>
</evidence>
<proteinExistence type="predicted"/>
<dbReference type="Proteomes" id="UP000254069">
    <property type="component" value="Unassembled WGS sequence"/>
</dbReference>
<protein>
    <submittedName>
        <fullName evidence="2">Uncharacterized protein</fullName>
    </submittedName>
</protein>
<dbReference type="Proteomes" id="UP000825078">
    <property type="component" value="Chromosome"/>
</dbReference>
<accession>A0A380BRN9</accession>
<sequence>MNLKFNAAHQHVLELLKQQGIRCLVDDQYDELNEHYLQLWLPEPLTEIEVKQLNKFQKQHYSLWKDSAQPWEDVKTQVKLDFSDSCYNELKATLVKMTLVDRMTFERAWQERLGVVCNNVDLDVIAHRCTQVADIDPLTKAIADSFSDEWLKLCASMELFQVRYLVFNRAVRKDKSARNSEMLHLWTDTEGENPKQARKAVGRVTGNPGGIANYQKGARVIRQGNCVRKTKLYNHEFEDAYQRRVRVNIKGVMVPMMNHADLLQLSSYD</sequence>
<name>A0A380BRN9_9GAMM</name>
<dbReference type="RefSeq" id="WP_028779935.1">
    <property type="nucleotide sequence ID" value="NZ_CAWQVT010000141.1"/>
</dbReference>
<dbReference type="EMBL" id="AP024613">
    <property type="protein sequence ID" value="BCV45194.1"/>
    <property type="molecule type" value="Genomic_DNA"/>
</dbReference>
<dbReference type="GeneID" id="93809303"/>
<keyword evidence="3" id="KW-1185">Reference proteome</keyword>